<dbReference type="OrthoDB" id="192171at2"/>
<proteinExistence type="predicted"/>
<evidence type="ECO:0000256" key="3">
    <source>
        <dbReference type="ARBA" id="ARBA00023163"/>
    </source>
</evidence>
<dbReference type="InterPro" id="IPR009057">
    <property type="entry name" value="Homeodomain-like_sf"/>
</dbReference>
<dbReference type="PATRIC" id="fig|157838.3.peg.1016"/>
<gene>
    <name evidence="5" type="ORF">AN964_04570</name>
</gene>
<dbReference type="PANTHER" id="PTHR43280:SF28">
    <property type="entry name" value="HTH-TYPE TRANSCRIPTIONAL ACTIVATOR RHAS"/>
    <property type="match status" value="1"/>
</dbReference>
<dbReference type="Gene3D" id="1.10.10.60">
    <property type="entry name" value="Homeodomain-like"/>
    <property type="match status" value="2"/>
</dbReference>
<evidence type="ECO:0000313" key="6">
    <source>
        <dbReference type="Proteomes" id="UP000051888"/>
    </source>
</evidence>
<dbReference type="GO" id="GO:0043565">
    <property type="term" value="F:sequence-specific DNA binding"/>
    <property type="evidence" value="ECO:0007669"/>
    <property type="project" value="InterPro"/>
</dbReference>
<dbReference type="Pfam" id="PF12833">
    <property type="entry name" value="HTH_18"/>
    <property type="match status" value="1"/>
</dbReference>
<dbReference type="PANTHER" id="PTHR43280">
    <property type="entry name" value="ARAC-FAMILY TRANSCRIPTIONAL REGULATOR"/>
    <property type="match status" value="1"/>
</dbReference>
<name>A0A0Q3TFP7_9BACI</name>
<keyword evidence="2" id="KW-0238">DNA-binding</keyword>
<comment type="caution">
    <text evidence="5">The sequence shown here is derived from an EMBL/GenBank/DDBJ whole genome shotgun (WGS) entry which is preliminary data.</text>
</comment>
<sequence length="298" mass="35178">MEQYLKTNADNPMEYISGGLFVSNEPWIHSKRNLNSYEIIIGVRETLYIQQEEEKFEVCPGDVLLLLPHHTHQGYALCSPGVSFYWFHFYCPNESSIIDYNTMEDEVISYRTNPDSHRSSTDIFIPIYSSPKEIERINILFNQLLDIDNANYYNKRSTDYFMTSLLIEISEQSVTHFITEREHSKSEKNLVNIVEWIRINAMSNISVTAIAQEFNYNQDYLSRIFKKKNGMNIQKYIHILKLSKAKDMLTSTNLSIKEIANIVGIFDEKYFMKLFKKYEKVTPTEFRKAYYRVHLNNK</sequence>
<dbReference type="PROSITE" id="PS00041">
    <property type="entry name" value="HTH_ARAC_FAMILY_1"/>
    <property type="match status" value="1"/>
</dbReference>
<dbReference type="STRING" id="157838.AN964_04570"/>
<dbReference type="EMBL" id="LJJC01000004">
    <property type="protein sequence ID" value="KQL52862.1"/>
    <property type="molecule type" value="Genomic_DNA"/>
</dbReference>
<evidence type="ECO:0000256" key="2">
    <source>
        <dbReference type="ARBA" id="ARBA00023125"/>
    </source>
</evidence>
<dbReference type="SMART" id="SM00342">
    <property type="entry name" value="HTH_ARAC"/>
    <property type="match status" value="1"/>
</dbReference>
<dbReference type="Proteomes" id="UP000051888">
    <property type="component" value="Unassembled WGS sequence"/>
</dbReference>
<dbReference type="InterPro" id="IPR018062">
    <property type="entry name" value="HTH_AraC-typ_CS"/>
</dbReference>
<keyword evidence="1" id="KW-0805">Transcription regulation</keyword>
<dbReference type="AlphaFoldDB" id="A0A0Q3TFP7"/>
<keyword evidence="3" id="KW-0804">Transcription</keyword>
<accession>A0A0Q3TFP7</accession>
<dbReference type="SUPFAM" id="SSF51215">
    <property type="entry name" value="Regulatory protein AraC"/>
    <property type="match status" value="1"/>
</dbReference>
<protein>
    <submittedName>
        <fullName evidence="5">AraC family transcriptional regulator</fullName>
    </submittedName>
</protein>
<feature type="domain" description="HTH araC/xylS-type" evidence="4">
    <location>
        <begin position="191"/>
        <end position="289"/>
    </location>
</feature>
<organism evidence="5 6">
    <name type="scientific">Heyndrickxia shackletonii</name>
    <dbReference type="NCBI Taxonomy" id="157838"/>
    <lineage>
        <taxon>Bacteria</taxon>
        <taxon>Bacillati</taxon>
        <taxon>Bacillota</taxon>
        <taxon>Bacilli</taxon>
        <taxon>Bacillales</taxon>
        <taxon>Bacillaceae</taxon>
        <taxon>Heyndrickxia</taxon>
    </lineage>
</organism>
<dbReference type="SUPFAM" id="SSF46689">
    <property type="entry name" value="Homeodomain-like"/>
    <property type="match status" value="2"/>
</dbReference>
<reference evidence="5 6" key="1">
    <citation type="submission" date="2015-09" db="EMBL/GenBank/DDBJ databases">
        <title>Genome sequencing project for genomic taxonomy and phylogenomics of Bacillus-like bacteria.</title>
        <authorList>
            <person name="Liu B."/>
            <person name="Wang J."/>
            <person name="Zhu Y."/>
            <person name="Liu G."/>
            <person name="Chen Q."/>
            <person name="Chen Z."/>
            <person name="Lan J."/>
            <person name="Che J."/>
            <person name="Ge C."/>
            <person name="Shi H."/>
            <person name="Pan Z."/>
            <person name="Liu X."/>
        </authorList>
    </citation>
    <scope>NUCLEOTIDE SEQUENCE [LARGE SCALE GENOMIC DNA]</scope>
    <source>
        <strain evidence="5 6">LMG 18435</strain>
    </source>
</reference>
<dbReference type="GO" id="GO:0003700">
    <property type="term" value="F:DNA-binding transcription factor activity"/>
    <property type="evidence" value="ECO:0007669"/>
    <property type="project" value="InterPro"/>
</dbReference>
<evidence type="ECO:0000313" key="5">
    <source>
        <dbReference type="EMBL" id="KQL52862.1"/>
    </source>
</evidence>
<dbReference type="InterPro" id="IPR018060">
    <property type="entry name" value="HTH_AraC"/>
</dbReference>
<dbReference type="InterPro" id="IPR037923">
    <property type="entry name" value="HTH-like"/>
</dbReference>
<keyword evidence="6" id="KW-1185">Reference proteome</keyword>
<dbReference type="PROSITE" id="PS01124">
    <property type="entry name" value="HTH_ARAC_FAMILY_2"/>
    <property type="match status" value="1"/>
</dbReference>
<evidence type="ECO:0000259" key="4">
    <source>
        <dbReference type="PROSITE" id="PS01124"/>
    </source>
</evidence>
<evidence type="ECO:0000256" key="1">
    <source>
        <dbReference type="ARBA" id="ARBA00023015"/>
    </source>
</evidence>
<dbReference type="RefSeq" id="WP_055738571.1">
    <property type="nucleotide sequence ID" value="NZ_JAAIWL010000018.1"/>
</dbReference>